<evidence type="ECO:0000313" key="2">
    <source>
        <dbReference type="EMBL" id="CAB3985718.1"/>
    </source>
</evidence>
<gene>
    <name evidence="2" type="ORF">PACLA_8A013671</name>
</gene>
<dbReference type="InterPro" id="IPR006553">
    <property type="entry name" value="Leu-rich_rpt_Cys-con_subtyp"/>
</dbReference>
<dbReference type="InterPro" id="IPR057207">
    <property type="entry name" value="FBXL15_LRR"/>
</dbReference>
<dbReference type="PANTHER" id="PTHR13318:SF95">
    <property type="entry name" value="F-BOX PROTEIN YLR352W"/>
    <property type="match status" value="1"/>
</dbReference>
<dbReference type="GO" id="GO:0031146">
    <property type="term" value="P:SCF-dependent proteasomal ubiquitin-dependent protein catabolic process"/>
    <property type="evidence" value="ECO:0007669"/>
    <property type="project" value="TreeGrafter"/>
</dbReference>
<reference evidence="2" key="1">
    <citation type="submission" date="2020-04" db="EMBL/GenBank/DDBJ databases">
        <authorList>
            <person name="Alioto T."/>
            <person name="Alioto T."/>
            <person name="Gomez Garrido J."/>
        </authorList>
    </citation>
    <scope>NUCLEOTIDE SEQUENCE</scope>
    <source>
        <strain evidence="2">A484AB</strain>
    </source>
</reference>
<comment type="caution">
    <text evidence="2">The sequence shown here is derived from an EMBL/GenBank/DDBJ whole genome shotgun (WGS) entry which is preliminary data.</text>
</comment>
<keyword evidence="3" id="KW-1185">Reference proteome</keyword>
<dbReference type="GO" id="GO:0019005">
    <property type="term" value="C:SCF ubiquitin ligase complex"/>
    <property type="evidence" value="ECO:0007669"/>
    <property type="project" value="TreeGrafter"/>
</dbReference>
<dbReference type="Pfam" id="PF25372">
    <property type="entry name" value="DUF7885"/>
    <property type="match status" value="1"/>
</dbReference>
<dbReference type="SUPFAM" id="SSF52047">
    <property type="entry name" value="RNI-like"/>
    <property type="match status" value="1"/>
</dbReference>
<evidence type="ECO:0000259" key="1">
    <source>
        <dbReference type="Pfam" id="PF25372"/>
    </source>
</evidence>
<dbReference type="SMART" id="SM00367">
    <property type="entry name" value="LRR_CC"/>
    <property type="match status" value="7"/>
</dbReference>
<proteinExistence type="predicted"/>
<dbReference type="Proteomes" id="UP001152795">
    <property type="component" value="Unassembled WGS sequence"/>
</dbReference>
<evidence type="ECO:0000313" key="3">
    <source>
        <dbReference type="Proteomes" id="UP001152795"/>
    </source>
</evidence>
<dbReference type="InterPro" id="IPR032675">
    <property type="entry name" value="LRR_dom_sf"/>
</dbReference>
<sequence length="502" mass="56440">MEISSLARLCLESVAANMATWCHSVLKEDFYKYLYVIGPFNDLNSTLIQELLNISYDKQLLKASYFPLLFHENFTKLDLSRCHSMITDQVLKHVGLRCKRLTHLNLNGCSRLSNSCFNETLPTLQSLRSLQLSNCRGCSDQLLHNLGKHCRNLQELVVNLCPKVTDVGIKALFTQDNPDEVGCFDIIHLDVSATSVTTKSLEIILLGLPKLRKFCFSDLSGENHLGLVGMPSLNIEHLDLFGTFLIDSDLKLLIENCPKLVVLRLNLSIILSKIVANQLPVLTHLKSLDLGGASDGILFEDVEKFLKKRGGQLESLNLSEMHNVRISVLCMYCKSLKELILAHCENVDPMLPALDDLTKEQRDNLPHCGSRLSDFCPQLFCINLNFTTFRDDRHQPELHPISASGILSDHPNLARLSLKDVDINDEILEQVCKSSSSLALRTLDLTNCNAITVESVGSIVENCRNLRLLDLSHCKQVDLASVSQIKKNLKRTRRNLLQIVWV</sequence>
<dbReference type="Gene3D" id="3.80.10.10">
    <property type="entry name" value="Ribonuclease Inhibitor"/>
    <property type="match status" value="2"/>
</dbReference>
<protein>
    <submittedName>
        <fullName evidence="2">F-box LRR-repeat 4</fullName>
    </submittedName>
</protein>
<organism evidence="2 3">
    <name type="scientific">Paramuricea clavata</name>
    <name type="common">Red gorgonian</name>
    <name type="synonym">Violescent sea-whip</name>
    <dbReference type="NCBI Taxonomy" id="317549"/>
    <lineage>
        <taxon>Eukaryota</taxon>
        <taxon>Metazoa</taxon>
        <taxon>Cnidaria</taxon>
        <taxon>Anthozoa</taxon>
        <taxon>Octocorallia</taxon>
        <taxon>Malacalcyonacea</taxon>
        <taxon>Plexauridae</taxon>
        <taxon>Paramuricea</taxon>
    </lineage>
</organism>
<dbReference type="PANTHER" id="PTHR13318">
    <property type="entry name" value="PARTNER OF PAIRED, ISOFORM B-RELATED"/>
    <property type="match status" value="1"/>
</dbReference>
<feature type="domain" description="F-box/LRR-repeat protein 15-like leucin rich repeat" evidence="1">
    <location>
        <begin position="74"/>
        <end position="196"/>
    </location>
</feature>
<dbReference type="AlphaFoldDB" id="A0A7D9DI01"/>
<dbReference type="OrthoDB" id="16120at2759"/>
<dbReference type="EMBL" id="CACRXK020000909">
    <property type="protein sequence ID" value="CAB3985718.1"/>
    <property type="molecule type" value="Genomic_DNA"/>
</dbReference>
<name>A0A7D9DI01_PARCT</name>
<accession>A0A7D9DI01</accession>